<reference evidence="12" key="1">
    <citation type="submission" date="2020-08" db="EMBL/GenBank/DDBJ databases">
        <title>Genome public.</title>
        <authorList>
            <person name="Liu C."/>
            <person name="Sun Q."/>
        </authorList>
    </citation>
    <scope>NUCLEOTIDE SEQUENCE</scope>
    <source>
        <strain evidence="12">BX8</strain>
    </source>
</reference>
<dbReference type="SMART" id="SM00448">
    <property type="entry name" value="REC"/>
    <property type="match status" value="1"/>
</dbReference>
<keyword evidence="2 8" id="KW-0597">Phosphoprotein</keyword>
<dbReference type="InterPro" id="IPR016032">
    <property type="entry name" value="Sig_transdc_resp-reg_C-effctor"/>
</dbReference>
<name>A0A923KX65_9FIRM</name>
<dbReference type="InterPro" id="IPR039420">
    <property type="entry name" value="WalR-like"/>
</dbReference>
<evidence type="ECO:0000256" key="9">
    <source>
        <dbReference type="PROSITE-ProRule" id="PRU01091"/>
    </source>
</evidence>
<evidence type="ECO:0000313" key="12">
    <source>
        <dbReference type="EMBL" id="MBC5580119.1"/>
    </source>
</evidence>
<evidence type="ECO:0000256" key="5">
    <source>
        <dbReference type="ARBA" id="ARBA00023125"/>
    </source>
</evidence>
<dbReference type="Proteomes" id="UP000659630">
    <property type="component" value="Unassembled WGS sequence"/>
</dbReference>
<dbReference type="SUPFAM" id="SSF52172">
    <property type="entry name" value="CheY-like"/>
    <property type="match status" value="1"/>
</dbReference>
<keyword evidence="5 9" id="KW-0238">DNA-binding</keyword>
<dbReference type="EMBL" id="JACONZ010000001">
    <property type="protein sequence ID" value="MBC5580119.1"/>
    <property type="molecule type" value="Genomic_DNA"/>
</dbReference>
<dbReference type="InterPro" id="IPR036388">
    <property type="entry name" value="WH-like_DNA-bd_sf"/>
</dbReference>
<dbReference type="Gene3D" id="3.40.50.2300">
    <property type="match status" value="1"/>
</dbReference>
<evidence type="ECO:0000256" key="1">
    <source>
        <dbReference type="ARBA" id="ARBA00018672"/>
    </source>
</evidence>
<feature type="domain" description="Response regulatory" evidence="10">
    <location>
        <begin position="2"/>
        <end position="116"/>
    </location>
</feature>
<dbReference type="PANTHER" id="PTHR48111:SF22">
    <property type="entry name" value="REGULATOR OF RPOS"/>
    <property type="match status" value="1"/>
</dbReference>
<dbReference type="AlphaFoldDB" id="A0A923KX65"/>
<evidence type="ECO:0000256" key="6">
    <source>
        <dbReference type="ARBA" id="ARBA00023163"/>
    </source>
</evidence>
<feature type="domain" description="OmpR/PhoB-type" evidence="11">
    <location>
        <begin position="124"/>
        <end position="222"/>
    </location>
</feature>
<dbReference type="InterPro" id="IPR001867">
    <property type="entry name" value="OmpR/PhoB-type_DNA-bd"/>
</dbReference>
<feature type="modified residue" description="4-aspartylphosphate" evidence="8">
    <location>
        <position position="51"/>
    </location>
</feature>
<dbReference type="PROSITE" id="PS51755">
    <property type="entry name" value="OMPR_PHOB"/>
    <property type="match status" value="1"/>
</dbReference>
<dbReference type="FunFam" id="3.40.50.2300:FF:000002">
    <property type="entry name" value="DNA-binding response regulator PhoP"/>
    <property type="match status" value="1"/>
</dbReference>
<dbReference type="CDD" id="cd00383">
    <property type="entry name" value="trans_reg_C"/>
    <property type="match status" value="1"/>
</dbReference>
<evidence type="ECO:0000256" key="4">
    <source>
        <dbReference type="ARBA" id="ARBA00023015"/>
    </source>
</evidence>
<evidence type="ECO:0000256" key="2">
    <source>
        <dbReference type="ARBA" id="ARBA00022553"/>
    </source>
</evidence>
<keyword evidence="6" id="KW-0804">Transcription</keyword>
<keyword evidence="13" id="KW-1185">Reference proteome</keyword>
<dbReference type="PROSITE" id="PS50110">
    <property type="entry name" value="RESPONSE_REGULATORY"/>
    <property type="match status" value="1"/>
</dbReference>
<comment type="caution">
    <text evidence="12">The sequence shown here is derived from an EMBL/GenBank/DDBJ whole genome shotgun (WGS) entry which is preliminary data.</text>
</comment>
<evidence type="ECO:0000256" key="7">
    <source>
        <dbReference type="ARBA" id="ARBA00024867"/>
    </source>
</evidence>
<dbReference type="GO" id="GO:0000156">
    <property type="term" value="F:phosphorelay response regulator activity"/>
    <property type="evidence" value="ECO:0007669"/>
    <property type="project" value="TreeGrafter"/>
</dbReference>
<dbReference type="SMART" id="SM00862">
    <property type="entry name" value="Trans_reg_C"/>
    <property type="match status" value="1"/>
</dbReference>
<gene>
    <name evidence="12" type="ORF">H8S23_01205</name>
</gene>
<protein>
    <recommendedName>
        <fullName evidence="1">Stage 0 sporulation protein A homolog</fullName>
    </recommendedName>
</protein>
<dbReference type="RefSeq" id="WP_186886491.1">
    <property type="nucleotide sequence ID" value="NZ_JACONZ010000001.1"/>
</dbReference>
<dbReference type="InterPro" id="IPR011006">
    <property type="entry name" value="CheY-like_superfamily"/>
</dbReference>
<organism evidence="12 13">
    <name type="scientific">Anaerofilum hominis</name>
    <dbReference type="NCBI Taxonomy" id="2763016"/>
    <lineage>
        <taxon>Bacteria</taxon>
        <taxon>Bacillati</taxon>
        <taxon>Bacillota</taxon>
        <taxon>Clostridia</taxon>
        <taxon>Eubacteriales</taxon>
        <taxon>Oscillospiraceae</taxon>
        <taxon>Anaerofilum</taxon>
    </lineage>
</organism>
<dbReference type="InterPro" id="IPR001789">
    <property type="entry name" value="Sig_transdc_resp-reg_receiver"/>
</dbReference>
<dbReference type="SUPFAM" id="SSF46894">
    <property type="entry name" value="C-terminal effector domain of the bipartite response regulators"/>
    <property type="match status" value="1"/>
</dbReference>
<dbReference type="GO" id="GO:0005829">
    <property type="term" value="C:cytosol"/>
    <property type="evidence" value="ECO:0007669"/>
    <property type="project" value="TreeGrafter"/>
</dbReference>
<dbReference type="PANTHER" id="PTHR48111">
    <property type="entry name" value="REGULATOR OF RPOS"/>
    <property type="match status" value="1"/>
</dbReference>
<evidence type="ECO:0000313" key="13">
    <source>
        <dbReference type="Proteomes" id="UP000659630"/>
    </source>
</evidence>
<accession>A0A923KX65</accession>
<dbReference type="GO" id="GO:0032993">
    <property type="term" value="C:protein-DNA complex"/>
    <property type="evidence" value="ECO:0007669"/>
    <property type="project" value="TreeGrafter"/>
</dbReference>
<evidence type="ECO:0000259" key="11">
    <source>
        <dbReference type="PROSITE" id="PS51755"/>
    </source>
</evidence>
<feature type="DNA-binding region" description="OmpR/PhoB-type" evidence="9">
    <location>
        <begin position="124"/>
        <end position="222"/>
    </location>
</feature>
<keyword evidence="3" id="KW-0902">Two-component regulatory system</keyword>
<comment type="function">
    <text evidence="7">May play the central regulatory role in sporulation. It may be an element of the effector pathway responsible for the activation of sporulation genes in response to nutritional stress. Spo0A may act in concert with spo0H (a sigma factor) to control the expression of some genes that are critical to the sporulation process.</text>
</comment>
<proteinExistence type="predicted"/>
<dbReference type="Gene3D" id="6.10.250.690">
    <property type="match status" value="1"/>
</dbReference>
<evidence type="ECO:0000259" key="10">
    <source>
        <dbReference type="PROSITE" id="PS50110"/>
    </source>
</evidence>
<dbReference type="GO" id="GO:0006355">
    <property type="term" value="P:regulation of DNA-templated transcription"/>
    <property type="evidence" value="ECO:0007669"/>
    <property type="project" value="InterPro"/>
</dbReference>
<evidence type="ECO:0000256" key="8">
    <source>
        <dbReference type="PROSITE-ProRule" id="PRU00169"/>
    </source>
</evidence>
<dbReference type="Pfam" id="PF00072">
    <property type="entry name" value="Response_reg"/>
    <property type="match status" value="1"/>
</dbReference>
<dbReference type="GO" id="GO:0000976">
    <property type="term" value="F:transcription cis-regulatory region binding"/>
    <property type="evidence" value="ECO:0007669"/>
    <property type="project" value="TreeGrafter"/>
</dbReference>
<sequence length="226" mass="24529">MRILLIEDDAPLREAVAAKLRAEGFEVTCCADGDEGGWQLSQDAWDLVLLDRMLPGQDGLSLLRGLRRRASQTPVLLLTARGTVSDRVEGLDAGADDYLVKPFDLRELTARVRALSRRPILARDSLPGAGGLSLDEAGCVLTGPAGRCTLSRRECALLSLLLQNAGRTLSRETLLARVWGPDAEVEGAVLDTYIHFVRRRLAAVGARAEIRNRRGVGYLLCGEEAV</sequence>
<dbReference type="Gene3D" id="1.10.10.10">
    <property type="entry name" value="Winged helix-like DNA-binding domain superfamily/Winged helix DNA-binding domain"/>
    <property type="match status" value="1"/>
</dbReference>
<dbReference type="Pfam" id="PF00486">
    <property type="entry name" value="Trans_reg_C"/>
    <property type="match status" value="1"/>
</dbReference>
<evidence type="ECO:0000256" key="3">
    <source>
        <dbReference type="ARBA" id="ARBA00023012"/>
    </source>
</evidence>
<keyword evidence="4" id="KW-0805">Transcription regulation</keyword>